<name>A0A0C3AZV6_SERVB</name>
<gene>
    <name evidence="2" type="ORF">M408DRAFT_74226</name>
</gene>
<feature type="region of interest" description="Disordered" evidence="1">
    <location>
        <begin position="1"/>
        <end position="123"/>
    </location>
</feature>
<feature type="compositionally biased region" description="Pro residues" evidence="1">
    <location>
        <begin position="1"/>
        <end position="20"/>
    </location>
</feature>
<accession>A0A0C3AZV6</accession>
<protein>
    <submittedName>
        <fullName evidence="2">Uncharacterized protein</fullName>
    </submittedName>
</protein>
<sequence>MAPPPNGLAPPYYGQPPLPHPDFHQPPQQVPPQPENRTQGPAFAYGPDGAMLDVHTGTPIFSMPKSAKVAIRRPGEADDAAANASREQPGSSRPTMSSDSNKEATPQENANQYRPQPHPDMTMPGQGFVQGHMQGHPGQQFWSGYHQAPNGYYYQQPMYSVPQPQEYMYAQAMQGQAPPMHGYPQPHYGDGMEYQAPVFY</sequence>
<reference evidence="3" key="2">
    <citation type="submission" date="2015-01" db="EMBL/GenBank/DDBJ databases">
        <title>Evolutionary Origins and Diversification of the Mycorrhizal Mutualists.</title>
        <authorList>
            <consortium name="DOE Joint Genome Institute"/>
            <consortium name="Mycorrhizal Genomics Consortium"/>
            <person name="Kohler A."/>
            <person name="Kuo A."/>
            <person name="Nagy L.G."/>
            <person name="Floudas D."/>
            <person name="Copeland A."/>
            <person name="Barry K.W."/>
            <person name="Cichocki N."/>
            <person name="Veneault-Fourrey C."/>
            <person name="LaButti K."/>
            <person name="Lindquist E.A."/>
            <person name="Lipzen A."/>
            <person name="Lundell T."/>
            <person name="Morin E."/>
            <person name="Murat C."/>
            <person name="Riley R."/>
            <person name="Ohm R."/>
            <person name="Sun H."/>
            <person name="Tunlid A."/>
            <person name="Henrissat B."/>
            <person name="Grigoriev I.V."/>
            <person name="Hibbett D.S."/>
            <person name="Martin F."/>
        </authorList>
    </citation>
    <scope>NUCLEOTIDE SEQUENCE [LARGE SCALE GENOMIC DNA]</scope>
    <source>
        <strain evidence="3">MAFF 305830</strain>
    </source>
</reference>
<dbReference type="HOGENOM" id="CLU_1366989_0_0_1"/>
<dbReference type="AlphaFoldDB" id="A0A0C3AZV6"/>
<dbReference type="EMBL" id="KN824313">
    <property type="protein sequence ID" value="KIM25509.1"/>
    <property type="molecule type" value="Genomic_DNA"/>
</dbReference>
<dbReference type="Proteomes" id="UP000054097">
    <property type="component" value="Unassembled WGS sequence"/>
</dbReference>
<reference evidence="2 3" key="1">
    <citation type="submission" date="2014-04" db="EMBL/GenBank/DDBJ databases">
        <authorList>
            <consortium name="DOE Joint Genome Institute"/>
            <person name="Kuo A."/>
            <person name="Zuccaro A."/>
            <person name="Kohler A."/>
            <person name="Nagy L.G."/>
            <person name="Floudas D."/>
            <person name="Copeland A."/>
            <person name="Barry K.W."/>
            <person name="Cichocki N."/>
            <person name="Veneault-Fourrey C."/>
            <person name="LaButti K."/>
            <person name="Lindquist E.A."/>
            <person name="Lipzen A."/>
            <person name="Lundell T."/>
            <person name="Morin E."/>
            <person name="Murat C."/>
            <person name="Sun H."/>
            <person name="Tunlid A."/>
            <person name="Henrissat B."/>
            <person name="Grigoriev I.V."/>
            <person name="Hibbett D.S."/>
            <person name="Martin F."/>
            <person name="Nordberg H.P."/>
            <person name="Cantor M.N."/>
            <person name="Hua S.X."/>
        </authorList>
    </citation>
    <scope>NUCLEOTIDE SEQUENCE [LARGE SCALE GENOMIC DNA]</scope>
    <source>
        <strain evidence="2 3">MAFF 305830</strain>
    </source>
</reference>
<evidence type="ECO:0000256" key="1">
    <source>
        <dbReference type="SAM" id="MobiDB-lite"/>
    </source>
</evidence>
<evidence type="ECO:0000313" key="2">
    <source>
        <dbReference type="EMBL" id="KIM25509.1"/>
    </source>
</evidence>
<proteinExistence type="predicted"/>
<evidence type="ECO:0000313" key="3">
    <source>
        <dbReference type="Proteomes" id="UP000054097"/>
    </source>
</evidence>
<feature type="compositionally biased region" description="Polar residues" evidence="1">
    <location>
        <begin position="85"/>
        <end position="114"/>
    </location>
</feature>
<keyword evidence="3" id="KW-1185">Reference proteome</keyword>
<organism evidence="2 3">
    <name type="scientific">Serendipita vermifera MAFF 305830</name>
    <dbReference type="NCBI Taxonomy" id="933852"/>
    <lineage>
        <taxon>Eukaryota</taxon>
        <taxon>Fungi</taxon>
        <taxon>Dikarya</taxon>
        <taxon>Basidiomycota</taxon>
        <taxon>Agaricomycotina</taxon>
        <taxon>Agaricomycetes</taxon>
        <taxon>Sebacinales</taxon>
        <taxon>Serendipitaceae</taxon>
        <taxon>Serendipita</taxon>
    </lineage>
</organism>